<dbReference type="Pfam" id="PF02348">
    <property type="entry name" value="CTP_transf_3"/>
    <property type="match status" value="1"/>
</dbReference>
<evidence type="ECO:0008006" key="3">
    <source>
        <dbReference type="Google" id="ProtNLM"/>
    </source>
</evidence>
<protein>
    <recommendedName>
        <fullName evidence="3">Acylneuraminate cytidylyltransferase family protein</fullName>
    </recommendedName>
</protein>
<dbReference type="EMBL" id="BMYZ01000001">
    <property type="protein sequence ID" value="GGY72343.1"/>
    <property type="molecule type" value="Genomic_DNA"/>
</dbReference>
<sequence length="231" mass="25496">MAKTIALIPARGGSKGIPQKNIANLAGKPLLSHTIHAAQAAQIFDEIYVSSDDAQILTVAENNGAAIIRRHPDLAQDRSPTNPVIQECIEKQGLLGEDIIVLLQPTSPLRTAQDIKASLKLYLGHQDCHALNSVCAADNKYLYAYLGADPYLIPAMPEFAKISRRQDLPKIYSPNGAIYIFSVANFQRHQAIPDTKVIAYVMSEDESIDIDTPDDLKRAELHFSQRQRDLQ</sequence>
<proteinExistence type="predicted"/>
<dbReference type="InterPro" id="IPR029044">
    <property type="entry name" value="Nucleotide-diphossugar_trans"/>
</dbReference>
<dbReference type="InterPro" id="IPR003329">
    <property type="entry name" value="Cytidylyl_trans"/>
</dbReference>
<dbReference type="Proteomes" id="UP000619761">
    <property type="component" value="Unassembled WGS sequence"/>
</dbReference>
<dbReference type="PANTHER" id="PTHR21485">
    <property type="entry name" value="HAD SUPERFAMILY MEMBERS CMAS AND KDSC"/>
    <property type="match status" value="1"/>
</dbReference>
<evidence type="ECO:0000313" key="2">
    <source>
        <dbReference type="Proteomes" id="UP000619761"/>
    </source>
</evidence>
<dbReference type="PANTHER" id="PTHR21485:SF6">
    <property type="entry name" value="N-ACYLNEURAMINATE CYTIDYLYLTRANSFERASE-RELATED"/>
    <property type="match status" value="1"/>
</dbReference>
<dbReference type="SUPFAM" id="SSF53448">
    <property type="entry name" value="Nucleotide-diphospho-sugar transferases"/>
    <property type="match status" value="1"/>
</dbReference>
<keyword evidence="2" id="KW-1185">Reference proteome</keyword>
<evidence type="ECO:0000313" key="1">
    <source>
        <dbReference type="EMBL" id="GGY72343.1"/>
    </source>
</evidence>
<comment type="caution">
    <text evidence="1">The sequence shown here is derived from an EMBL/GenBank/DDBJ whole genome shotgun (WGS) entry which is preliminary data.</text>
</comment>
<organism evidence="1 2">
    <name type="scientific">Cellvibrio zantedeschiae</name>
    <dbReference type="NCBI Taxonomy" id="1237077"/>
    <lineage>
        <taxon>Bacteria</taxon>
        <taxon>Pseudomonadati</taxon>
        <taxon>Pseudomonadota</taxon>
        <taxon>Gammaproteobacteria</taxon>
        <taxon>Cellvibrionales</taxon>
        <taxon>Cellvibrionaceae</taxon>
        <taxon>Cellvibrio</taxon>
    </lineage>
</organism>
<name>A0ABQ3AZT1_9GAMM</name>
<reference evidence="2" key="1">
    <citation type="journal article" date="2019" name="Int. J. Syst. Evol. Microbiol.">
        <title>The Global Catalogue of Microorganisms (GCM) 10K type strain sequencing project: providing services to taxonomists for standard genome sequencing and annotation.</title>
        <authorList>
            <consortium name="The Broad Institute Genomics Platform"/>
            <consortium name="The Broad Institute Genome Sequencing Center for Infectious Disease"/>
            <person name="Wu L."/>
            <person name="Ma J."/>
        </authorList>
    </citation>
    <scope>NUCLEOTIDE SEQUENCE [LARGE SCALE GENOMIC DNA]</scope>
    <source>
        <strain evidence="2">KCTC 32239</strain>
    </source>
</reference>
<dbReference type="InterPro" id="IPR050793">
    <property type="entry name" value="CMP-NeuNAc_synthase"/>
</dbReference>
<accession>A0ABQ3AZT1</accession>
<gene>
    <name evidence="1" type="ORF">GCM10011613_16640</name>
</gene>
<dbReference type="CDD" id="cd02513">
    <property type="entry name" value="CMP-NeuAc_Synthase"/>
    <property type="match status" value="1"/>
</dbReference>
<dbReference type="RefSeq" id="WP_189417479.1">
    <property type="nucleotide sequence ID" value="NZ_BMYZ01000001.1"/>
</dbReference>
<dbReference type="Gene3D" id="3.90.550.10">
    <property type="entry name" value="Spore Coat Polysaccharide Biosynthesis Protein SpsA, Chain A"/>
    <property type="match status" value="1"/>
</dbReference>